<evidence type="ECO:0000256" key="7">
    <source>
        <dbReference type="ARBA" id="ARBA00022777"/>
    </source>
</evidence>
<comment type="catalytic activity">
    <reaction evidence="12">
        <text>L-threonyl-[protein] + ATP = O-phospho-L-threonyl-[protein] + ADP + H(+)</text>
        <dbReference type="Rhea" id="RHEA:46608"/>
        <dbReference type="Rhea" id="RHEA-COMP:11060"/>
        <dbReference type="Rhea" id="RHEA-COMP:11605"/>
        <dbReference type="ChEBI" id="CHEBI:15378"/>
        <dbReference type="ChEBI" id="CHEBI:30013"/>
        <dbReference type="ChEBI" id="CHEBI:30616"/>
        <dbReference type="ChEBI" id="CHEBI:61977"/>
        <dbReference type="ChEBI" id="CHEBI:456216"/>
        <dbReference type="EC" id="2.7.11.1"/>
    </reaction>
</comment>
<feature type="compositionally biased region" description="Basic and acidic residues" evidence="14">
    <location>
        <begin position="506"/>
        <end position="521"/>
    </location>
</feature>
<dbReference type="GO" id="GO:0005524">
    <property type="term" value="F:ATP binding"/>
    <property type="evidence" value="ECO:0007669"/>
    <property type="project" value="UniProtKB-KW"/>
</dbReference>
<evidence type="ECO:0000256" key="1">
    <source>
        <dbReference type="ARBA" id="ARBA00004123"/>
    </source>
</evidence>
<dbReference type="FunFam" id="2.40.50.40:FF:000031">
    <property type="entry name" value="Heterochromatin protein 1"/>
    <property type="match status" value="1"/>
</dbReference>
<evidence type="ECO:0000256" key="12">
    <source>
        <dbReference type="ARBA" id="ARBA00047899"/>
    </source>
</evidence>
<evidence type="ECO:0000256" key="9">
    <source>
        <dbReference type="ARBA" id="ARBA00023242"/>
    </source>
</evidence>
<feature type="domain" description="Chromo" evidence="16">
    <location>
        <begin position="518"/>
        <end position="576"/>
    </location>
</feature>
<dbReference type="InterPro" id="IPR000953">
    <property type="entry name" value="Chromo/chromo_shadow_dom"/>
</dbReference>
<keyword evidence="7 17" id="KW-0418">Kinase</keyword>
<dbReference type="FunFam" id="1.10.510.10:FF:000571">
    <property type="entry name" value="Maternal embryonic leucine zipper kinase"/>
    <property type="match status" value="1"/>
</dbReference>
<comment type="subcellular location">
    <subcellularLocation>
        <location evidence="1">Nucleus</location>
    </subcellularLocation>
</comment>
<dbReference type="AlphaFoldDB" id="A0AA41N492"/>
<dbReference type="SUPFAM" id="SSF56112">
    <property type="entry name" value="Protein kinase-like (PK-like)"/>
    <property type="match status" value="1"/>
</dbReference>
<evidence type="ECO:0000259" key="16">
    <source>
        <dbReference type="PROSITE" id="PS50013"/>
    </source>
</evidence>
<dbReference type="SUPFAM" id="SSF54160">
    <property type="entry name" value="Chromo domain-like"/>
    <property type="match status" value="1"/>
</dbReference>
<dbReference type="InterPro" id="IPR008251">
    <property type="entry name" value="Chromo_shadow_dom"/>
</dbReference>
<dbReference type="InterPro" id="IPR011009">
    <property type="entry name" value="Kinase-like_dom_sf"/>
</dbReference>
<dbReference type="Gene3D" id="2.40.50.40">
    <property type="match status" value="1"/>
</dbReference>
<evidence type="ECO:0000256" key="8">
    <source>
        <dbReference type="ARBA" id="ARBA00022840"/>
    </source>
</evidence>
<feature type="domain" description="Protein kinase" evidence="15">
    <location>
        <begin position="27"/>
        <end position="274"/>
    </location>
</feature>
<evidence type="ECO:0000256" key="11">
    <source>
        <dbReference type="ARBA" id="ARBA00038181"/>
    </source>
</evidence>
<dbReference type="FunFam" id="3.30.200.20:FF:000003">
    <property type="entry name" value="Non-specific serine/threonine protein kinase"/>
    <property type="match status" value="1"/>
</dbReference>
<sequence>MSCESSQSSVELRGQSSWCEPAFEDHYMVLKNIRAGGFAQVKLARHLLTGTEVAVKVLAKGASNFCFLSEPDMMAGLDHPNVIHLFQVFQTKDYMYLVMEHAGGGELWDLIPETGGMQEEEARTLFRQIVRAVQHCHRNGIVHLDLKPDNVVVDASGRAKLIDFGLSTRFTPGRKLNRFWGTLFYVAPEIVREKLFEGPPADVWSLGVLLYAMLTGRCPFAASTDRKVKRLIRRGTYHIPQHVSEDAQRLIRDILTINPRQRPTIDQVLGHPWLTQGEEASASPACEALPKLPDPEILTKMVRLGFDHYHTWVSVVSRKFNHAMATYRILECQRGQGEAWAPQVKPEQRPGPVEPCPKKLPSEPALPLPCEQQQPREAKKPQHKAAASASVPALPLCFLHEDTPTASLASQPDPVPSRSSSQGPSTGQAPDSSPGWKRKESGSTGNAQSRLTEPTDNQESLRCADADLMLCERVRQYDSVPKKEWKNHQIHYSVWHVSTNKKKKRDTADKPRGFDRGLHPERIIGTTDSSGELLFLMKWKDSDEADLVLAKDANMKCPPIVIAFNEERLTWHSCPGMCVCVCVCVIPHICICGISWFFI</sequence>
<evidence type="ECO:0000256" key="4">
    <source>
        <dbReference type="ARBA" id="ARBA00022679"/>
    </source>
</evidence>
<dbReference type="InterPro" id="IPR000719">
    <property type="entry name" value="Prot_kinase_dom"/>
</dbReference>
<keyword evidence="6" id="KW-0547">Nucleotide-binding</keyword>
<dbReference type="GO" id="GO:0005737">
    <property type="term" value="C:cytoplasm"/>
    <property type="evidence" value="ECO:0007669"/>
    <property type="project" value="TreeGrafter"/>
</dbReference>
<dbReference type="Gene3D" id="1.10.510.10">
    <property type="entry name" value="Transferase(Phosphotransferase) domain 1"/>
    <property type="match status" value="1"/>
</dbReference>
<evidence type="ECO:0000256" key="14">
    <source>
        <dbReference type="SAM" id="MobiDB-lite"/>
    </source>
</evidence>
<dbReference type="PANTHER" id="PTHR24346">
    <property type="entry name" value="MAP/MICROTUBULE AFFINITY-REGULATING KINASE"/>
    <property type="match status" value="1"/>
</dbReference>
<keyword evidence="8" id="KW-0067">ATP-binding</keyword>
<feature type="region of interest" description="Disordered" evidence="14">
    <location>
        <begin position="405"/>
        <end position="459"/>
    </location>
</feature>
<dbReference type="InterPro" id="IPR008271">
    <property type="entry name" value="Ser/Thr_kinase_AS"/>
</dbReference>
<keyword evidence="3" id="KW-0723">Serine/threonine-protein kinase</keyword>
<evidence type="ECO:0000259" key="15">
    <source>
        <dbReference type="PROSITE" id="PS50011"/>
    </source>
</evidence>
<dbReference type="Pfam" id="PF01393">
    <property type="entry name" value="Chromo_shadow"/>
    <property type="match status" value="1"/>
</dbReference>
<dbReference type="EC" id="2.7.11.1" evidence="2"/>
<evidence type="ECO:0000256" key="10">
    <source>
        <dbReference type="ARBA" id="ARBA00037391"/>
    </source>
</evidence>
<dbReference type="PROSITE" id="PS50011">
    <property type="entry name" value="PROTEIN_KINASE_DOM"/>
    <property type="match status" value="1"/>
</dbReference>
<evidence type="ECO:0000256" key="5">
    <source>
        <dbReference type="ARBA" id="ARBA00022737"/>
    </source>
</evidence>
<evidence type="ECO:0000256" key="13">
    <source>
        <dbReference type="ARBA" id="ARBA00048679"/>
    </source>
</evidence>
<dbReference type="GO" id="GO:0005634">
    <property type="term" value="C:nucleus"/>
    <property type="evidence" value="ECO:0007669"/>
    <property type="project" value="UniProtKB-SubCell"/>
</dbReference>
<evidence type="ECO:0000256" key="6">
    <source>
        <dbReference type="ARBA" id="ARBA00022741"/>
    </source>
</evidence>
<reference evidence="17" key="1">
    <citation type="submission" date="2020-03" db="EMBL/GenBank/DDBJ databases">
        <title>Studies in the Genomics of Life Span.</title>
        <authorList>
            <person name="Glass D."/>
        </authorList>
    </citation>
    <scope>NUCLEOTIDE SEQUENCE</scope>
    <source>
        <strain evidence="17">SUZIE</strain>
        <tissue evidence="17">Muscle</tissue>
    </source>
</reference>
<feature type="compositionally biased region" description="Polar residues" evidence="14">
    <location>
        <begin position="442"/>
        <end position="459"/>
    </location>
</feature>
<dbReference type="SMART" id="SM00300">
    <property type="entry name" value="ChSh"/>
    <property type="match status" value="1"/>
</dbReference>
<feature type="region of interest" description="Disordered" evidence="14">
    <location>
        <begin position="340"/>
        <end position="386"/>
    </location>
</feature>
<dbReference type="EMBL" id="JAATJV010387265">
    <property type="protein sequence ID" value="MBZ3883461.1"/>
    <property type="molecule type" value="Genomic_DNA"/>
</dbReference>
<protein>
    <recommendedName>
        <fullName evidence="2">non-specific serine/threonine protein kinase</fullName>
        <ecNumber evidence="2">2.7.11.1</ecNumber>
    </recommendedName>
</protein>
<dbReference type="InterPro" id="IPR016197">
    <property type="entry name" value="Chromo-like_dom_sf"/>
</dbReference>
<evidence type="ECO:0000256" key="2">
    <source>
        <dbReference type="ARBA" id="ARBA00012513"/>
    </source>
</evidence>
<dbReference type="PROSITE" id="PS00108">
    <property type="entry name" value="PROTEIN_KINASE_ST"/>
    <property type="match status" value="1"/>
</dbReference>
<keyword evidence="4" id="KW-0808">Transferase</keyword>
<dbReference type="CDD" id="cd14003">
    <property type="entry name" value="STKc_AMPK-like"/>
    <property type="match status" value="1"/>
</dbReference>
<gene>
    <name evidence="17" type="ORF">SUZIE_173050</name>
</gene>
<feature type="compositionally biased region" description="Polar residues" evidence="14">
    <location>
        <begin position="417"/>
        <end position="431"/>
    </location>
</feature>
<keyword evidence="18" id="KW-1185">Reference proteome</keyword>
<dbReference type="SMART" id="SM00220">
    <property type="entry name" value="S_TKc"/>
    <property type="match status" value="1"/>
</dbReference>
<accession>A0AA41N492</accession>
<dbReference type="Proteomes" id="UP001166674">
    <property type="component" value="Unassembled WGS sequence"/>
</dbReference>
<organism evidence="17 18">
    <name type="scientific">Sciurus carolinensis</name>
    <name type="common">Eastern gray squirrel</name>
    <dbReference type="NCBI Taxonomy" id="30640"/>
    <lineage>
        <taxon>Eukaryota</taxon>
        <taxon>Metazoa</taxon>
        <taxon>Chordata</taxon>
        <taxon>Craniata</taxon>
        <taxon>Vertebrata</taxon>
        <taxon>Euteleostomi</taxon>
        <taxon>Mammalia</taxon>
        <taxon>Eutheria</taxon>
        <taxon>Euarchontoglires</taxon>
        <taxon>Glires</taxon>
        <taxon>Rodentia</taxon>
        <taxon>Sciuromorpha</taxon>
        <taxon>Sciuridae</taxon>
        <taxon>Sciurinae</taxon>
        <taxon>Sciurini</taxon>
        <taxon>Sciurus</taxon>
    </lineage>
</organism>
<comment type="function">
    <text evidence="10">May play a role in sperm motility, especially in the regulation of flagellar function.</text>
</comment>
<name>A0AA41N492_SCICA</name>
<keyword evidence="9" id="KW-0539">Nucleus</keyword>
<dbReference type="GO" id="GO:0004674">
    <property type="term" value="F:protein serine/threonine kinase activity"/>
    <property type="evidence" value="ECO:0007669"/>
    <property type="project" value="UniProtKB-KW"/>
</dbReference>
<keyword evidence="5" id="KW-0677">Repeat</keyword>
<proteinExistence type="inferred from homology"/>
<comment type="catalytic activity">
    <reaction evidence="13">
        <text>L-seryl-[protein] + ATP = O-phospho-L-seryl-[protein] + ADP + H(+)</text>
        <dbReference type="Rhea" id="RHEA:17989"/>
        <dbReference type="Rhea" id="RHEA-COMP:9863"/>
        <dbReference type="Rhea" id="RHEA-COMP:11604"/>
        <dbReference type="ChEBI" id="CHEBI:15378"/>
        <dbReference type="ChEBI" id="CHEBI:29999"/>
        <dbReference type="ChEBI" id="CHEBI:30616"/>
        <dbReference type="ChEBI" id="CHEBI:83421"/>
        <dbReference type="ChEBI" id="CHEBI:456216"/>
        <dbReference type="EC" id="2.7.11.1"/>
    </reaction>
</comment>
<dbReference type="PROSITE" id="PS50013">
    <property type="entry name" value="CHROMO_2"/>
    <property type="match status" value="1"/>
</dbReference>
<feature type="region of interest" description="Disordered" evidence="14">
    <location>
        <begin position="502"/>
        <end position="521"/>
    </location>
</feature>
<comment type="caution">
    <text evidence="17">The sequence shown here is derived from an EMBL/GenBank/DDBJ whole genome shotgun (WGS) entry which is preliminary data.</text>
</comment>
<dbReference type="GO" id="GO:0035556">
    <property type="term" value="P:intracellular signal transduction"/>
    <property type="evidence" value="ECO:0007669"/>
    <property type="project" value="TreeGrafter"/>
</dbReference>
<evidence type="ECO:0000256" key="3">
    <source>
        <dbReference type="ARBA" id="ARBA00022527"/>
    </source>
</evidence>
<evidence type="ECO:0000313" key="18">
    <source>
        <dbReference type="Proteomes" id="UP001166674"/>
    </source>
</evidence>
<dbReference type="PANTHER" id="PTHR24346:SF95">
    <property type="entry name" value="SPERM MOTILITY KINASE 3A"/>
    <property type="match status" value="1"/>
</dbReference>
<comment type="similarity">
    <text evidence="11">Belongs to the protein kinase superfamily. CAMK Ser/Thr protein kinase family. Smok subfamily.</text>
</comment>
<evidence type="ECO:0000313" key="17">
    <source>
        <dbReference type="EMBL" id="MBZ3883461.1"/>
    </source>
</evidence>
<dbReference type="Pfam" id="PF00069">
    <property type="entry name" value="Pkinase"/>
    <property type="match status" value="1"/>
</dbReference>